<gene>
    <name evidence="2" type="ORF">QI30_08920</name>
</gene>
<dbReference type="AlphaFoldDB" id="A0A433RSF1"/>
<dbReference type="SUPFAM" id="SSF68912">
    <property type="entry name" value="Rho N-terminal domain-like"/>
    <property type="match status" value="1"/>
</dbReference>
<evidence type="ECO:0000313" key="2">
    <source>
        <dbReference type="EMBL" id="RUS55076.1"/>
    </source>
</evidence>
<dbReference type="EMBL" id="JTFC01000031">
    <property type="protein sequence ID" value="RUS55076.1"/>
    <property type="molecule type" value="Genomic_DNA"/>
</dbReference>
<protein>
    <recommendedName>
        <fullName evidence="1">Rho termination factor-like N-terminal domain-containing protein</fullName>
    </recommendedName>
</protein>
<evidence type="ECO:0000313" key="3">
    <source>
        <dbReference type="Proteomes" id="UP000288623"/>
    </source>
</evidence>
<evidence type="ECO:0000259" key="1">
    <source>
        <dbReference type="Pfam" id="PF07498"/>
    </source>
</evidence>
<sequence>MKYRVLKAFIDKKTFIGYNEGNTYESTDSERVAFLIEKGFLVGEKPSVEELDYIELKQMAKDLGIEGYNKMKKEALLEAVQRHGPTTSEN</sequence>
<dbReference type="GO" id="GO:0006353">
    <property type="term" value="P:DNA-templated transcription termination"/>
    <property type="evidence" value="ECO:0007669"/>
    <property type="project" value="InterPro"/>
</dbReference>
<comment type="caution">
    <text evidence="2">The sequence shown here is derived from an EMBL/GenBank/DDBJ whole genome shotgun (WGS) entry which is preliminary data.</text>
</comment>
<dbReference type="Pfam" id="PF07498">
    <property type="entry name" value="Rho_N"/>
    <property type="match status" value="1"/>
</dbReference>
<dbReference type="InterPro" id="IPR036269">
    <property type="entry name" value="Rho_N_sf"/>
</dbReference>
<dbReference type="InterPro" id="IPR011112">
    <property type="entry name" value="Rho-like_N"/>
</dbReference>
<keyword evidence="3" id="KW-1185">Reference proteome</keyword>
<organism evidence="2 3">
    <name type="scientific">Candidatus Kurthia intestinigallinarum</name>
    <dbReference type="NCBI Taxonomy" id="1562256"/>
    <lineage>
        <taxon>Bacteria</taxon>
        <taxon>Bacillati</taxon>
        <taxon>Bacillota</taxon>
        <taxon>Bacilli</taxon>
        <taxon>Bacillales</taxon>
        <taxon>Caryophanaceae</taxon>
        <taxon>Kurthia</taxon>
    </lineage>
</organism>
<dbReference type="RefSeq" id="WP_126990575.1">
    <property type="nucleotide sequence ID" value="NZ_JTFC01000031.1"/>
</dbReference>
<proteinExistence type="predicted"/>
<feature type="domain" description="Rho termination factor-like N-terminal" evidence="1">
    <location>
        <begin position="54"/>
        <end position="80"/>
    </location>
</feature>
<dbReference type="OrthoDB" id="2943524at2"/>
<dbReference type="Proteomes" id="UP000288623">
    <property type="component" value="Unassembled WGS sequence"/>
</dbReference>
<name>A0A433RSF1_9BACL</name>
<accession>A0A433RSF1</accession>
<reference evidence="2 3" key="1">
    <citation type="submission" date="2014-11" db="EMBL/GenBank/DDBJ databases">
        <title>Genome sequence and analysis of novel Kurthia sp.</title>
        <authorList>
            <person name="Lawson J.N."/>
            <person name="Gonzalez J.E."/>
            <person name="Rinauldi L."/>
            <person name="Xuan Z."/>
            <person name="Firman A."/>
            <person name="Shaddox L."/>
            <person name="Trudeau A."/>
            <person name="Shah S."/>
            <person name="Reiman D."/>
        </authorList>
    </citation>
    <scope>NUCLEOTIDE SEQUENCE [LARGE SCALE GENOMIC DNA]</scope>
    <source>
        <strain evidence="2 3">3B1D</strain>
    </source>
</reference>